<gene>
    <name evidence="3" type="ORF">NPX13_g1965</name>
</gene>
<feature type="compositionally biased region" description="Low complexity" evidence="1">
    <location>
        <begin position="207"/>
        <end position="232"/>
    </location>
</feature>
<dbReference type="SUPFAM" id="SSF160443">
    <property type="entry name" value="SMR domain-like"/>
    <property type="match status" value="1"/>
</dbReference>
<organism evidence="3 4">
    <name type="scientific">Xylaria arbuscula</name>
    <dbReference type="NCBI Taxonomy" id="114810"/>
    <lineage>
        <taxon>Eukaryota</taxon>
        <taxon>Fungi</taxon>
        <taxon>Dikarya</taxon>
        <taxon>Ascomycota</taxon>
        <taxon>Pezizomycotina</taxon>
        <taxon>Sordariomycetes</taxon>
        <taxon>Xylariomycetidae</taxon>
        <taxon>Xylariales</taxon>
        <taxon>Xylariaceae</taxon>
        <taxon>Xylaria</taxon>
    </lineage>
</organism>
<dbReference type="InterPro" id="IPR002625">
    <property type="entry name" value="Smr_dom"/>
</dbReference>
<dbReference type="Proteomes" id="UP001148614">
    <property type="component" value="Unassembled WGS sequence"/>
</dbReference>
<dbReference type="InterPro" id="IPR013899">
    <property type="entry name" value="DUF1771"/>
</dbReference>
<proteinExistence type="predicted"/>
<dbReference type="EMBL" id="JANPWZ010000192">
    <property type="protein sequence ID" value="KAJ3578601.1"/>
    <property type="molecule type" value="Genomic_DNA"/>
</dbReference>
<evidence type="ECO:0000313" key="3">
    <source>
        <dbReference type="EMBL" id="KAJ3578601.1"/>
    </source>
</evidence>
<reference evidence="3" key="1">
    <citation type="submission" date="2022-07" db="EMBL/GenBank/DDBJ databases">
        <title>Genome Sequence of Xylaria arbuscula.</title>
        <authorList>
            <person name="Buettner E."/>
        </authorList>
    </citation>
    <scope>NUCLEOTIDE SEQUENCE</scope>
    <source>
        <strain evidence="3">VT107</strain>
    </source>
</reference>
<protein>
    <recommendedName>
        <fullName evidence="2">Smr domain-containing protein</fullName>
    </recommendedName>
</protein>
<dbReference type="AlphaFoldDB" id="A0A9W8NKY5"/>
<dbReference type="PROSITE" id="PS50828">
    <property type="entry name" value="SMR"/>
    <property type="match status" value="1"/>
</dbReference>
<sequence>MATDYEHRPVELEHHDRDYGRLGGKVISRAVDSNQKEKVDVLRRKAEAEVEKKKDCMNRAHQAYARGDGATAKQLSNEGKRHAAEADKFFDQMSAKAFEINNPKQDEVDYIDLHGQVPATAVVLVTERIREDQKKGRTHLHVIVGKGIHSAGHIQKLKPAVENQCRELGLQYETEENEGRIFVNLQGGNISHIPPPPPQNYYDDDQQQYYPGQHGQHGQHHNGQYHGGQSQQDEPYDEMERLVKKLFKKFCCTVM</sequence>
<dbReference type="InterPro" id="IPR053020">
    <property type="entry name" value="Smr_domain_protein"/>
</dbReference>
<comment type="caution">
    <text evidence="3">The sequence shown here is derived from an EMBL/GenBank/DDBJ whole genome shotgun (WGS) entry which is preliminary data.</text>
</comment>
<dbReference type="InterPro" id="IPR036063">
    <property type="entry name" value="Smr_dom_sf"/>
</dbReference>
<dbReference type="PANTHER" id="PTHR47417">
    <property type="entry name" value="SMR DOMAIN-CONTAINING PROTEIN YPL199C"/>
    <property type="match status" value="1"/>
</dbReference>
<dbReference type="PANTHER" id="PTHR47417:SF1">
    <property type="entry name" value="SMR DOMAIN-CONTAINING PROTEIN YPL199C"/>
    <property type="match status" value="1"/>
</dbReference>
<name>A0A9W8NKY5_9PEZI</name>
<feature type="domain" description="Smr" evidence="2">
    <location>
        <begin position="111"/>
        <end position="186"/>
    </location>
</feature>
<dbReference type="Pfam" id="PF08590">
    <property type="entry name" value="DUF1771"/>
    <property type="match status" value="1"/>
</dbReference>
<evidence type="ECO:0000259" key="2">
    <source>
        <dbReference type="PROSITE" id="PS50828"/>
    </source>
</evidence>
<dbReference type="VEuPathDB" id="FungiDB:F4678DRAFT_431795"/>
<dbReference type="Pfam" id="PF01713">
    <property type="entry name" value="Smr"/>
    <property type="match status" value="1"/>
</dbReference>
<accession>A0A9W8NKY5</accession>
<keyword evidence="4" id="KW-1185">Reference proteome</keyword>
<evidence type="ECO:0000256" key="1">
    <source>
        <dbReference type="SAM" id="MobiDB-lite"/>
    </source>
</evidence>
<evidence type="ECO:0000313" key="4">
    <source>
        <dbReference type="Proteomes" id="UP001148614"/>
    </source>
</evidence>
<dbReference type="Gene3D" id="3.30.1370.110">
    <property type="match status" value="1"/>
</dbReference>
<feature type="region of interest" description="Disordered" evidence="1">
    <location>
        <begin position="186"/>
        <end position="236"/>
    </location>
</feature>
<dbReference type="SMART" id="SM00463">
    <property type="entry name" value="SMR"/>
    <property type="match status" value="1"/>
</dbReference>
<dbReference type="SMART" id="SM01162">
    <property type="entry name" value="DUF1771"/>
    <property type="match status" value="1"/>
</dbReference>